<dbReference type="PANTHER" id="PTHR45650">
    <property type="entry name" value="GDSL-LIKE LIPASE/ACYLHYDROLASE-RELATED"/>
    <property type="match status" value="1"/>
</dbReference>
<sequence>MTDASVKVPSLQDQIGNFTSTFNTTFSSGTLDNDIAVVEIGSNDIFNLKNVTLAADPLFVDKYTDGMVANIAEGVKKLSEFGYKKFLISDIPDLSNTPSIRNYGANSTTSLSMESIATSSVNTTAKMYRAAIKNIVNIVNKKISAEVDAISKQRKDSIDYIRLVSIKNVIETAVQPAISKMLNITVVDEECYVVDNGVLKSSCTDSDNYAYVDSIHPNTRIHALAASVFASVIKDKGFSVNESSIRSLVDRYDIVNAGASTNFLFSGSSVSRGTLLVDEYNMASATLSAKVIAKEKNKDSTVTSNTSALRSRVFRL</sequence>
<evidence type="ECO:0000313" key="6">
    <source>
        <dbReference type="Proteomes" id="UP000187429"/>
    </source>
</evidence>
<evidence type="ECO:0008006" key="7">
    <source>
        <dbReference type="Google" id="ProtNLM"/>
    </source>
</evidence>
<gene>
    <name evidence="5" type="ORF">AYI69_g2722</name>
</gene>
<evidence type="ECO:0000313" key="5">
    <source>
        <dbReference type="EMBL" id="OMJ27829.1"/>
    </source>
</evidence>
<comment type="caution">
    <text evidence="5">The sequence shown here is derived from an EMBL/GenBank/DDBJ whole genome shotgun (WGS) entry which is preliminary data.</text>
</comment>
<accession>A0A1R1YLM9</accession>
<keyword evidence="6" id="KW-1185">Reference proteome</keyword>
<dbReference type="Proteomes" id="UP000187429">
    <property type="component" value="Unassembled WGS sequence"/>
</dbReference>
<organism evidence="5 6">
    <name type="scientific">Smittium culicis</name>
    <dbReference type="NCBI Taxonomy" id="133412"/>
    <lineage>
        <taxon>Eukaryota</taxon>
        <taxon>Fungi</taxon>
        <taxon>Fungi incertae sedis</taxon>
        <taxon>Zoopagomycota</taxon>
        <taxon>Kickxellomycotina</taxon>
        <taxon>Harpellomycetes</taxon>
        <taxon>Harpellales</taxon>
        <taxon>Legeriomycetaceae</taxon>
        <taxon>Smittium</taxon>
    </lineage>
</organism>
<keyword evidence="4" id="KW-0378">Hydrolase</keyword>
<dbReference type="GO" id="GO:0016788">
    <property type="term" value="F:hydrolase activity, acting on ester bonds"/>
    <property type="evidence" value="ECO:0007669"/>
    <property type="project" value="InterPro"/>
</dbReference>
<protein>
    <recommendedName>
        <fullName evidence="7">Thermolabile hemolysin</fullName>
    </recommendedName>
</protein>
<evidence type="ECO:0000256" key="4">
    <source>
        <dbReference type="ARBA" id="ARBA00022801"/>
    </source>
</evidence>
<name>A0A1R1YLM9_9FUNG</name>
<evidence type="ECO:0000256" key="1">
    <source>
        <dbReference type="ARBA" id="ARBA00004613"/>
    </source>
</evidence>
<keyword evidence="3" id="KW-0732">Signal</keyword>
<dbReference type="InterPro" id="IPR001087">
    <property type="entry name" value="GDSL"/>
</dbReference>
<dbReference type="PANTHER" id="PTHR45650:SF2">
    <property type="entry name" value="OS06G0560700 PROTEIN"/>
    <property type="match status" value="1"/>
</dbReference>
<dbReference type="InterPro" id="IPR051238">
    <property type="entry name" value="GDSL_esterase/lipase"/>
</dbReference>
<evidence type="ECO:0000256" key="3">
    <source>
        <dbReference type="ARBA" id="ARBA00022729"/>
    </source>
</evidence>
<dbReference type="AlphaFoldDB" id="A0A1R1YLM9"/>
<comment type="subcellular location">
    <subcellularLocation>
        <location evidence="1">Secreted</location>
    </subcellularLocation>
</comment>
<dbReference type="Gene3D" id="3.40.50.1110">
    <property type="entry name" value="SGNH hydrolase"/>
    <property type="match status" value="1"/>
</dbReference>
<dbReference type="GO" id="GO:0005576">
    <property type="term" value="C:extracellular region"/>
    <property type="evidence" value="ECO:0007669"/>
    <property type="project" value="UniProtKB-SubCell"/>
</dbReference>
<proteinExistence type="predicted"/>
<dbReference type="OrthoDB" id="1600564at2759"/>
<dbReference type="Pfam" id="PF00657">
    <property type="entry name" value="Lipase_GDSL"/>
    <property type="match status" value="1"/>
</dbReference>
<reference evidence="6" key="1">
    <citation type="submission" date="2017-01" db="EMBL/GenBank/DDBJ databases">
        <authorList>
            <person name="Wang Y."/>
            <person name="White M."/>
            <person name="Kvist S."/>
            <person name="Moncalvo J.-M."/>
        </authorList>
    </citation>
    <scope>NUCLEOTIDE SEQUENCE [LARGE SCALE GENOMIC DNA]</scope>
    <source>
        <strain evidence="6">ID-206-W2</strain>
    </source>
</reference>
<keyword evidence="2" id="KW-0964">Secreted</keyword>
<dbReference type="EMBL" id="LSSM01000814">
    <property type="protein sequence ID" value="OMJ27829.1"/>
    <property type="molecule type" value="Genomic_DNA"/>
</dbReference>
<dbReference type="SUPFAM" id="SSF52266">
    <property type="entry name" value="SGNH hydrolase"/>
    <property type="match status" value="1"/>
</dbReference>
<evidence type="ECO:0000256" key="2">
    <source>
        <dbReference type="ARBA" id="ARBA00022525"/>
    </source>
</evidence>
<dbReference type="InterPro" id="IPR036514">
    <property type="entry name" value="SGNH_hydro_sf"/>
</dbReference>